<gene>
    <name evidence="7" type="ORF">PPL_06944</name>
</gene>
<dbReference type="Proteomes" id="UP000001396">
    <property type="component" value="Unassembled WGS sequence"/>
</dbReference>
<dbReference type="GO" id="GO:0004842">
    <property type="term" value="F:ubiquitin-protein transferase activity"/>
    <property type="evidence" value="ECO:0007669"/>
    <property type="project" value="TreeGrafter"/>
</dbReference>
<evidence type="ECO:0000256" key="1">
    <source>
        <dbReference type="ARBA" id="ARBA00022737"/>
    </source>
</evidence>
<keyword evidence="2 3" id="KW-0040">ANK repeat</keyword>
<feature type="domain" description="IPT/TIG" evidence="6">
    <location>
        <begin position="515"/>
        <end position="599"/>
    </location>
</feature>
<feature type="repeat" description="ANK" evidence="3">
    <location>
        <begin position="739"/>
        <end position="771"/>
    </location>
</feature>
<dbReference type="InterPro" id="IPR036770">
    <property type="entry name" value="Ankyrin_rpt-contain_sf"/>
</dbReference>
<reference evidence="7 8" key="1">
    <citation type="journal article" date="2011" name="Genome Res.">
        <title>Phylogeny-wide analysis of social amoeba genomes highlights ancient origins for complex intercellular communication.</title>
        <authorList>
            <person name="Heidel A.J."/>
            <person name="Lawal H.M."/>
            <person name="Felder M."/>
            <person name="Schilde C."/>
            <person name="Helps N.R."/>
            <person name="Tunggal B."/>
            <person name="Rivero F."/>
            <person name="John U."/>
            <person name="Schleicher M."/>
            <person name="Eichinger L."/>
            <person name="Platzer M."/>
            <person name="Noegel A.A."/>
            <person name="Schaap P."/>
            <person name="Gloeckner G."/>
        </authorList>
    </citation>
    <scope>NUCLEOTIDE SEQUENCE [LARGE SCALE GENOMIC DNA]</scope>
    <source>
        <strain evidence="8">ATCC 26659 / Pp 5 / PN500</strain>
    </source>
</reference>
<dbReference type="Pfam" id="PF12796">
    <property type="entry name" value="Ank_2"/>
    <property type="match status" value="1"/>
</dbReference>
<feature type="compositionally biased region" description="Low complexity" evidence="4">
    <location>
        <begin position="983"/>
        <end position="998"/>
    </location>
</feature>
<dbReference type="Gene3D" id="1.25.40.20">
    <property type="entry name" value="Ankyrin repeat-containing domain"/>
    <property type="match status" value="1"/>
</dbReference>
<dbReference type="SUPFAM" id="SSF48403">
    <property type="entry name" value="Ankyrin repeat"/>
    <property type="match status" value="1"/>
</dbReference>
<evidence type="ECO:0000256" key="4">
    <source>
        <dbReference type="SAM" id="MobiDB-lite"/>
    </source>
</evidence>
<dbReference type="InterPro" id="IPR013783">
    <property type="entry name" value="Ig-like_fold"/>
</dbReference>
<dbReference type="InParanoid" id="D3BDZ1"/>
<feature type="region of interest" description="Disordered" evidence="4">
    <location>
        <begin position="980"/>
        <end position="1001"/>
    </location>
</feature>
<dbReference type="InterPro" id="IPR002110">
    <property type="entry name" value="Ankyrin_rpt"/>
</dbReference>
<evidence type="ECO:0000256" key="2">
    <source>
        <dbReference type="ARBA" id="ARBA00023043"/>
    </source>
</evidence>
<dbReference type="FunCoup" id="D3BDZ1">
    <property type="interactions" value="805"/>
</dbReference>
<dbReference type="GeneID" id="31362425"/>
<feature type="repeat" description="ANK" evidence="3">
    <location>
        <begin position="867"/>
        <end position="899"/>
    </location>
</feature>
<dbReference type="Pfam" id="PF00023">
    <property type="entry name" value="Ank"/>
    <property type="match status" value="1"/>
</dbReference>
<organism evidence="7 8">
    <name type="scientific">Heterostelium pallidum (strain ATCC 26659 / Pp 5 / PN500)</name>
    <name type="common">Cellular slime mold</name>
    <name type="synonym">Polysphondylium pallidum</name>
    <dbReference type="NCBI Taxonomy" id="670386"/>
    <lineage>
        <taxon>Eukaryota</taxon>
        <taxon>Amoebozoa</taxon>
        <taxon>Evosea</taxon>
        <taxon>Eumycetozoa</taxon>
        <taxon>Dictyostelia</taxon>
        <taxon>Acytosteliales</taxon>
        <taxon>Acytosteliaceae</taxon>
        <taxon>Heterostelium</taxon>
    </lineage>
</organism>
<dbReference type="Pfam" id="PF13857">
    <property type="entry name" value="Ank_5"/>
    <property type="match status" value="1"/>
</dbReference>
<dbReference type="SUPFAM" id="SSF81296">
    <property type="entry name" value="E set domains"/>
    <property type="match status" value="1"/>
</dbReference>
<dbReference type="STRING" id="670386.D3BDZ1"/>
<keyword evidence="5" id="KW-1133">Transmembrane helix</keyword>
<dbReference type="PANTHER" id="PTHR24171">
    <property type="entry name" value="ANKYRIN REPEAT DOMAIN-CONTAINING PROTEIN 39-RELATED"/>
    <property type="match status" value="1"/>
</dbReference>
<dbReference type="RefSeq" id="XP_020432242.1">
    <property type="nucleotide sequence ID" value="XM_020577794.1"/>
</dbReference>
<dbReference type="EMBL" id="ADBJ01000031">
    <property type="protein sequence ID" value="EFA80122.1"/>
    <property type="molecule type" value="Genomic_DNA"/>
</dbReference>
<dbReference type="PROSITE" id="PS50297">
    <property type="entry name" value="ANK_REP_REGION"/>
    <property type="match status" value="4"/>
</dbReference>
<feature type="region of interest" description="Disordered" evidence="4">
    <location>
        <begin position="1037"/>
        <end position="1065"/>
    </location>
</feature>
<evidence type="ECO:0000256" key="3">
    <source>
        <dbReference type="PROSITE-ProRule" id="PRU00023"/>
    </source>
</evidence>
<evidence type="ECO:0000259" key="6">
    <source>
        <dbReference type="SMART" id="SM00429"/>
    </source>
</evidence>
<dbReference type="CDD" id="cd00102">
    <property type="entry name" value="IPT"/>
    <property type="match status" value="1"/>
</dbReference>
<dbReference type="SMART" id="SM00429">
    <property type="entry name" value="IPT"/>
    <property type="match status" value="1"/>
</dbReference>
<evidence type="ECO:0000313" key="8">
    <source>
        <dbReference type="Proteomes" id="UP000001396"/>
    </source>
</evidence>
<dbReference type="PANTHER" id="PTHR24171:SF8">
    <property type="entry name" value="BRCA1-ASSOCIATED RING DOMAIN PROTEIN 1"/>
    <property type="match status" value="1"/>
</dbReference>
<evidence type="ECO:0000256" key="5">
    <source>
        <dbReference type="SAM" id="Phobius"/>
    </source>
</evidence>
<feature type="repeat" description="ANK" evidence="3">
    <location>
        <begin position="772"/>
        <end position="809"/>
    </location>
</feature>
<evidence type="ECO:0000313" key="7">
    <source>
        <dbReference type="EMBL" id="EFA80122.1"/>
    </source>
</evidence>
<dbReference type="GO" id="GO:0085020">
    <property type="term" value="P:protein K6-linked ubiquitination"/>
    <property type="evidence" value="ECO:0007669"/>
    <property type="project" value="TreeGrafter"/>
</dbReference>
<accession>D3BDZ1</accession>
<dbReference type="Pfam" id="PF01833">
    <property type="entry name" value="TIG"/>
    <property type="match status" value="1"/>
</dbReference>
<keyword evidence="5" id="KW-0812">Transmembrane</keyword>
<dbReference type="InterPro" id="IPR002909">
    <property type="entry name" value="IPT_dom"/>
</dbReference>
<dbReference type="AlphaFoldDB" id="D3BDZ1"/>
<keyword evidence="5" id="KW-0472">Membrane</keyword>
<dbReference type="InterPro" id="IPR014756">
    <property type="entry name" value="Ig_E-set"/>
</dbReference>
<dbReference type="SMART" id="SM00248">
    <property type="entry name" value="ANK"/>
    <property type="match status" value="5"/>
</dbReference>
<feature type="repeat" description="ANK" evidence="3">
    <location>
        <begin position="706"/>
        <end position="738"/>
    </location>
</feature>
<protein>
    <recommendedName>
        <fullName evidence="6">IPT/TIG domain-containing protein</fullName>
    </recommendedName>
</protein>
<dbReference type="PROSITE" id="PS50088">
    <property type="entry name" value="ANK_REPEAT"/>
    <property type="match status" value="4"/>
</dbReference>
<feature type="transmembrane region" description="Helical" evidence="5">
    <location>
        <begin position="88"/>
        <end position="107"/>
    </location>
</feature>
<sequence>MDIASFEERASIAEKLCQDLASKVALLEDQILIVNTVLLIMLPCIDNNRASSNNNTDLVSLDEHKRALKEIESLRQERDRNKYRINHLIRIFTLTYIFIITRTTLLINRYKQIKIRHFSWINSNAINSINNNSNQQMEEPQKHQLSRFLNIFQYLGPVHLKTLNSFVQKPAATFVQQRGGSDDIGFDGDARQGQQAIFSLMALLDRATDEQVDSLLSVLLSQIRGQVDQSDLQRVHTIATSLRTDTAPHRRSHHQAHRCSHLDLPDRSLLARRAGSTTTHSQLLGHPPEAATTEINQHGLGFSIANQQICETLDLKPDEYYLATALRCLLQIDESSLISLFESFPKLQSLQLAQIAQIPFHSIYEVYELRANLCSLASAYQQPVLDFSYPLPDPQKKVELKIVEQPPEKAVYKRNIKPAPSVMFNADSKMLDGSYYIHAALVRCNNFQEEPTFMTGNKPIQVGSTKVVAFKKLKILVTSHQQGETLFCFRFDLRRYGSDPETNPNDFEHIANVDLPQVSEAIPLGGPACGGTRVAILGANFVDTPATRVRFDSVEVTPEYHSAGTLLCYSPEHAPGVVSVRVSNSPSHWSSSSAPYTYEDDSVINAANQVLPELTLPKSAFGLDFSTTFSAQFVIRGAGDSSLPSNSMAMRNQAPTSRFPNTNYSLDVRGYSILHYVATFSDIIPAEEARQMIAENLPVLNVQDKYGNTPLHWACIFNAMSMIKLLLSFGAAINMPNYQGIAPIHLAVAHSNLEIAKLLISAGANVHAADIDGVTPLHMAAAIKTASGVSTAILALLLSVGANIYATDDNGDSCLHNSVREENLDTTRLLLEYSKRLEYNQKVKIQELGGFDLSLEDSSLYGSTNEDGETPLHLAASIGSREILQLLLQYGADPSSTDVDGETPVDICNYKYPELLNEFKNRNNNQSSSSSSANKSINFNNNNQSSNQNNNRLDNINSNGNDDINSKKYFNFDCINKIKKDNYNQNNNNDNIDVIENNNNDKDNKINQNNCNLENNNNKNNENVNKEVVRNHEINKKLPSTLPKEEYSVPENPNIDKGYLQSSDQ</sequence>
<keyword evidence="8" id="KW-1185">Reference proteome</keyword>
<keyword evidence="1" id="KW-0677">Repeat</keyword>
<proteinExistence type="predicted"/>
<comment type="caution">
    <text evidence="7">The sequence shown here is derived from an EMBL/GenBank/DDBJ whole genome shotgun (WGS) entry which is preliminary data.</text>
</comment>
<name>D3BDZ1_HETP5</name>
<dbReference type="Gene3D" id="2.60.40.10">
    <property type="entry name" value="Immunoglobulins"/>
    <property type="match status" value="1"/>
</dbReference>
<feature type="region of interest" description="Disordered" evidence="4">
    <location>
        <begin position="921"/>
        <end position="962"/>
    </location>
</feature>
<feature type="compositionally biased region" description="Low complexity" evidence="4">
    <location>
        <begin position="922"/>
        <end position="962"/>
    </location>
</feature>